<feature type="compositionally biased region" description="Basic and acidic residues" evidence="1">
    <location>
        <begin position="163"/>
        <end position="173"/>
    </location>
</feature>
<evidence type="ECO:0000313" key="2">
    <source>
        <dbReference type="EMBL" id="KAH7124463.1"/>
    </source>
</evidence>
<sequence>MTTIAGTYKLCGRDFAIDFTCTGRQCDVFDDYPDTTCVADGDALSCTNGLSCDKDASYTSSFSFNQSDVQVFTQDHIVLKDMCEELDITSDGTKAGTDVKHTDIDNCEPKVPDGETGTGSSSTASSTATSGSATESATSEPSTTPHEPHGPFTPGYHGMNSTKAHEPTSKTEKPPTTAKTLTYTFVDTTVYSITTCPSKPHTCQLGELTTEYVTSYTTYCPGSPGETGSPPPGHSAEGESTYTAPPTGGHEPGQTYPAGGVSSSPTYPAGVSSSAPGCNPPASSSIYPPGAGSTASGYNVPGSSPTPSQVACTLLLFLGSFTPGNTVSPADNAIRGAVVADIPPVNELASELVDILVQGIFEVVCDGTAGWGLNQLADAAVAKVFGIEFTTSCRAVANGIVLITAPEIELAPFGTLLVNFAAARLCSFLLAEAFQIPKFIDQCVTGVCKFGACTSETCRGETCETFTTCGAGSTCVCASTAEGTGYCVGGQTPCLGLPDCETSDNCSAGQICAVQTCCQRNVCVGASFCGGSKGANAAALLLRSWQNATIANLGIEVPDDD</sequence>
<protein>
    <submittedName>
        <fullName evidence="2">Uncharacterized protein</fullName>
    </submittedName>
</protein>
<feature type="compositionally biased region" description="Low complexity" evidence="1">
    <location>
        <begin position="114"/>
        <end position="145"/>
    </location>
</feature>
<keyword evidence="3" id="KW-1185">Reference proteome</keyword>
<proteinExistence type="predicted"/>
<organism evidence="2 3">
    <name type="scientific">Dactylonectria macrodidyma</name>
    <dbReference type="NCBI Taxonomy" id="307937"/>
    <lineage>
        <taxon>Eukaryota</taxon>
        <taxon>Fungi</taxon>
        <taxon>Dikarya</taxon>
        <taxon>Ascomycota</taxon>
        <taxon>Pezizomycotina</taxon>
        <taxon>Sordariomycetes</taxon>
        <taxon>Hypocreomycetidae</taxon>
        <taxon>Hypocreales</taxon>
        <taxon>Nectriaceae</taxon>
        <taxon>Dactylonectria</taxon>
    </lineage>
</organism>
<gene>
    <name evidence="2" type="ORF">EDB81DRAFT_890547</name>
</gene>
<feature type="region of interest" description="Disordered" evidence="1">
    <location>
        <begin position="91"/>
        <end position="176"/>
    </location>
</feature>
<dbReference type="Proteomes" id="UP000738349">
    <property type="component" value="Unassembled WGS sequence"/>
</dbReference>
<feature type="compositionally biased region" description="Polar residues" evidence="1">
    <location>
        <begin position="261"/>
        <end position="280"/>
    </location>
</feature>
<dbReference type="EMBL" id="JAGMUV010000022">
    <property type="protein sequence ID" value="KAH7124463.1"/>
    <property type="molecule type" value="Genomic_DNA"/>
</dbReference>
<reference evidence="2" key="1">
    <citation type="journal article" date="2021" name="Nat. Commun.">
        <title>Genetic determinants of endophytism in the Arabidopsis root mycobiome.</title>
        <authorList>
            <person name="Mesny F."/>
            <person name="Miyauchi S."/>
            <person name="Thiergart T."/>
            <person name="Pickel B."/>
            <person name="Atanasova L."/>
            <person name="Karlsson M."/>
            <person name="Huettel B."/>
            <person name="Barry K.W."/>
            <person name="Haridas S."/>
            <person name="Chen C."/>
            <person name="Bauer D."/>
            <person name="Andreopoulos W."/>
            <person name="Pangilinan J."/>
            <person name="LaButti K."/>
            <person name="Riley R."/>
            <person name="Lipzen A."/>
            <person name="Clum A."/>
            <person name="Drula E."/>
            <person name="Henrissat B."/>
            <person name="Kohler A."/>
            <person name="Grigoriev I.V."/>
            <person name="Martin F.M."/>
            <person name="Hacquard S."/>
        </authorList>
    </citation>
    <scope>NUCLEOTIDE SEQUENCE</scope>
    <source>
        <strain evidence="2">MPI-CAGE-AT-0147</strain>
    </source>
</reference>
<feature type="region of interest" description="Disordered" evidence="1">
    <location>
        <begin position="222"/>
        <end position="280"/>
    </location>
</feature>
<name>A0A9P9DSI6_9HYPO</name>
<evidence type="ECO:0000313" key="3">
    <source>
        <dbReference type="Proteomes" id="UP000738349"/>
    </source>
</evidence>
<comment type="caution">
    <text evidence="2">The sequence shown here is derived from an EMBL/GenBank/DDBJ whole genome shotgun (WGS) entry which is preliminary data.</text>
</comment>
<accession>A0A9P9DSI6</accession>
<evidence type="ECO:0000256" key="1">
    <source>
        <dbReference type="SAM" id="MobiDB-lite"/>
    </source>
</evidence>
<dbReference type="AlphaFoldDB" id="A0A9P9DSI6"/>
<dbReference type="OrthoDB" id="5596743at2759"/>
<feature type="compositionally biased region" description="Basic and acidic residues" evidence="1">
    <location>
        <begin position="97"/>
        <end position="113"/>
    </location>
</feature>